<protein>
    <submittedName>
        <fullName evidence="1">Uncharacterized protein</fullName>
    </submittedName>
</protein>
<name>A0A1F6BC29_9BACT</name>
<sequence length="83" mass="9469">MYNAAGTLLTKAQLSKLKAGTTITFGIKPPVATVTKVRYKVNNNPYKETTQKKNGEFIYKYKIPKNVDSFTVTAQGFWNNKWY</sequence>
<reference evidence="1 2" key="1">
    <citation type="journal article" date="2016" name="Nat. Commun.">
        <title>Thousands of microbial genomes shed light on interconnected biogeochemical processes in an aquifer system.</title>
        <authorList>
            <person name="Anantharaman K."/>
            <person name="Brown C.T."/>
            <person name="Hug L.A."/>
            <person name="Sharon I."/>
            <person name="Castelle C.J."/>
            <person name="Probst A.J."/>
            <person name="Thomas B.C."/>
            <person name="Singh A."/>
            <person name="Wilkins M.J."/>
            <person name="Karaoz U."/>
            <person name="Brodie E.L."/>
            <person name="Williams K.H."/>
            <person name="Hubbard S.S."/>
            <person name="Banfield J.F."/>
        </authorList>
    </citation>
    <scope>NUCLEOTIDE SEQUENCE [LARGE SCALE GENOMIC DNA]</scope>
</reference>
<dbReference type="AlphaFoldDB" id="A0A1F6BC29"/>
<comment type="caution">
    <text evidence="1">The sequence shown here is derived from an EMBL/GenBank/DDBJ whole genome shotgun (WGS) entry which is preliminary data.</text>
</comment>
<proteinExistence type="predicted"/>
<evidence type="ECO:0000313" key="1">
    <source>
        <dbReference type="EMBL" id="OGG34460.1"/>
    </source>
</evidence>
<gene>
    <name evidence="1" type="ORF">A2363_00425</name>
</gene>
<evidence type="ECO:0000313" key="2">
    <source>
        <dbReference type="Proteomes" id="UP000176186"/>
    </source>
</evidence>
<accession>A0A1F6BC29</accession>
<dbReference type="Proteomes" id="UP000176186">
    <property type="component" value="Unassembled WGS sequence"/>
</dbReference>
<organism evidence="1 2">
    <name type="scientific">Candidatus Gottesmanbacteria bacterium RIFOXYB1_FULL_47_11</name>
    <dbReference type="NCBI Taxonomy" id="1798401"/>
    <lineage>
        <taxon>Bacteria</taxon>
        <taxon>Candidatus Gottesmaniibacteriota</taxon>
    </lineage>
</organism>
<dbReference type="EMBL" id="MFKE01000029">
    <property type="protein sequence ID" value="OGG34460.1"/>
    <property type="molecule type" value="Genomic_DNA"/>
</dbReference>